<sequence length="847" mass="90469">MSLRLCRWLAALAVLSITSAQAATPAPFDLKGPTLEVTVSRDKTTLPIAQVPHLAEGDKLWIKADFPASQSEHYLLVLNFLRGPTNPPPKDWFFKCETWKKACAEKGMTVTVPEGAQQALIFLAPEDGGDFKTLVNAVRGRPGAFVRSTQDLNQATLDRSRLERYLASIRDLNAANPAVLKDTTPLLARSLGIKVDEKCLDRLPQLQAPCLMQGQETLILNDGHSMSIVEALTTGPASDLVMAASSTPQANYGYYSPYLSSLLDLGRLFDSFRVANYQYIPALATALKNKLTLTLNTPPSFQNPKSVLVAALPAVEQALPPPLHAVSPKDIYCARKDSLVLPVEGAPLVFATEYAHNTVLRVAGKNGEVIELPATADATQGGFLIDTSSLGTASLADRFRGSLHGYWGFDKFDGPGFQLVNTHSQAWAPASQDDGSLIVGRANTIHLQTGSVACIDRIMVKDPTGKELRVDWSPVKANEVEINLPLQQAQPGALTLFVSQFGSSEPHPVELRAYPEAGRFESFTMHEGESHGVLKGSRLADVASLSVKSVEFVPAAAISNPESDQLRMEVKPPETTDASNTPAPSLQQGDTAKAKVTLHDGRSYNVNVAVAAPRPRVELVGKSVQIASGGNSSNIQLASENQLPQDAQLIFSVRAKSPAIFSREANIEVASSDEALSTTLSFANRTLTLADSKVAVATFDPTKAFGFSAFGPLKYRVVNKGVAGDWQPLVTLVRLPVLKDLECPADPAQSCKLTGANLFLVDSVASNAEFKEPVAVPVGFPGRALPVPRPSKSGLYLKLRDDPSVVNLAALVVDEPPPPAPADATPAPVPTQEPVTASTPPAPISNP</sequence>
<feature type="chain" id="PRO_5045416873" evidence="2">
    <location>
        <begin position="23"/>
        <end position="847"/>
    </location>
</feature>
<name>A0ABV8T6D6_9GAMM</name>
<evidence type="ECO:0000256" key="1">
    <source>
        <dbReference type="SAM" id="MobiDB-lite"/>
    </source>
</evidence>
<evidence type="ECO:0000256" key="2">
    <source>
        <dbReference type="SAM" id="SignalP"/>
    </source>
</evidence>
<protein>
    <submittedName>
        <fullName evidence="3">Uncharacterized protein</fullName>
    </submittedName>
</protein>
<keyword evidence="4" id="KW-1185">Reference proteome</keyword>
<organism evidence="3 4">
    <name type="scientific">Steroidobacter flavus</name>
    <dbReference type="NCBI Taxonomy" id="1842136"/>
    <lineage>
        <taxon>Bacteria</taxon>
        <taxon>Pseudomonadati</taxon>
        <taxon>Pseudomonadota</taxon>
        <taxon>Gammaproteobacteria</taxon>
        <taxon>Steroidobacterales</taxon>
        <taxon>Steroidobacteraceae</taxon>
        <taxon>Steroidobacter</taxon>
    </lineage>
</organism>
<dbReference type="RefSeq" id="WP_380605772.1">
    <property type="nucleotide sequence ID" value="NZ_JBHSDU010000015.1"/>
</dbReference>
<keyword evidence="2" id="KW-0732">Signal</keyword>
<feature type="signal peptide" evidence="2">
    <location>
        <begin position="1"/>
        <end position="22"/>
    </location>
</feature>
<feature type="region of interest" description="Disordered" evidence="1">
    <location>
        <begin position="814"/>
        <end position="847"/>
    </location>
</feature>
<evidence type="ECO:0000313" key="4">
    <source>
        <dbReference type="Proteomes" id="UP001595904"/>
    </source>
</evidence>
<proteinExistence type="predicted"/>
<dbReference type="Proteomes" id="UP001595904">
    <property type="component" value="Unassembled WGS sequence"/>
</dbReference>
<dbReference type="EMBL" id="JBHSDU010000015">
    <property type="protein sequence ID" value="MFC4314528.1"/>
    <property type="molecule type" value="Genomic_DNA"/>
</dbReference>
<feature type="compositionally biased region" description="Pro residues" evidence="1">
    <location>
        <begin position="815"/>
        <end position="831"/>
    </location>
</feature>
<feature type="compositionally biased region" description="Basic and acidic residues" evidence="1">
    <location>
        <begin position="564"/>
        <end position="574"/>
    </location>
</feature>
<feature type="compositionally biased region" description="Polar residues" evidence="1">
    <location>
        <begin position="576"/>
        <end position="590"/>
    </location>
</feature>
<feature type="region of interest" description="Disordered" evidence="1">
    <location>
        <begin position="563"/>
        <end position="591"/>
    </location>
</feature>
<reference evidence="4" key="1">
    <citation type="journal article" date="2019" name="Int. J. Syst. Evol. Microbiol.">
        <title>The Global Catalogue of Microorganisms (GCM) 10K type strain sequencing project: providing services to taxonomists for standard genome sequencing and annotation.</title>
        <authorList>
            <consortium name="The Broad Institute Genomics Platform"/>
            <consortium name="The Broad Institute Genome Sequencing Center for Infectious Disease"/>
            <person name="Wu L."/>
            <person name="Ma J."/>
        </authorList>
    </citation>
    <scope>NUCLEOTIDE SEQUENCE [LARGE SCALE GENOMIC DNA]</scope>
    <source>
        <strain evidence="4">CGMCC 1.10759</strain>
    </source>
</reference>
<accession>A0ABV8T6D6</accession>
<gene>
    <name evidence="3" type="ORF">ACFPN2_36010</name>
</gene>
<comment type="caution">
    <text evidence="3">The sequence shown here is derived from an EMBL/GenBank/DDBJ whole genome shotgun (WGS) entry which is preliminary data.</text>
</comment>
<evidence type="ECO:0000313" key="3">
    <source>
        <dbReference type="EMBL" id="MFC4314528.1"/>
    </source>
</evidence>